<accession>A0A2A2G7G6</accession>
<protein>
    <submittedName>
        <fullName evidence="2">Uncharacterized protein</fullName>
    </submittedName>
</protein>
<evidence type="ECO:0000256" key="1">
    <source>
        <dbReference type="SAM" id="MobiDB-lite"/>
    </source>
</evidence>
<comment type="caution">
    <text evidence="2">The sequence shown here is derived from an EMBL/GenBank/DDBJ whole genome shotgun (WGS) entry which is preliminary data.</text>
</comment>
<keyword evidence="3" id="KW-1185">Reference proteome</keyword>
<gene>
    <name evidence="2" type="ORF">CK503_10465</name>
</gene>
<dbReference type="RefSeq" id="WP_095606762.1">
    <property type="nucleotide sequence ID" value="NZ_NSKE01000007.1"/>
</dbReference>
<reference evidence="2 3" key="1">
    <citation type="submission" date="2017-08" db="EMBL/GenBank/DDBJ databases">
        <title>Aliifodinibius alkalisoli sp. nov., isolated from saline alkaline soil.</title>
        <authorList>
            <person name="Liu D."/>
            <person name="Zhang G."/>
        </authorList>
    </citation>
    <scope>NUCLEOTIDE SEQUENCE [LARGE SCALE GENOMIC DNA]</scope>
    <source>
        <strain evidence="2 3">WN023</strain>
    </source>
</reference>
<dbReference type="AlphaFoldDB" id="A0A2A2G7G6"/>
<dbReference type="Proteomes" id="UP000218831">
    <property type="component" value="Unassembled WGS sequence"/>
</dbReference>
<name>A0A2A2G7G6_9BACT</name>
<dbReference type="EMBL" id="NSKE01000007">
    <property type="protein sequence ID" value="PAU93571.1"/>
    <property type="molecule type" value="Genomic_DNA"/>
</dbReference>
<proteinExistence type="predicted"/>
<organism evidence="2 3">
    <name type="scientific">Fodinibius salipaludis</name>
    <dbReference type="NCBI Taxonomy" id="2032627"/>
    <lineage>
        <taxon>Bacteria</taxon>
        <taxon>Pseudomonadati</taxon>
        <taxon>Balneolota</taxon>
        <taxon>Balneolia</taxon>
        <taxon>Balneolales</taxon>
        <taxon>Balneolaceae</taxon>
        <taxon>Fodinibius</taxon>
    </lineage>
</organism>
<evidence type="ECO:0000313" key="2">
    <source>
        <dbReference type="EMBL" id="PAU93571.1"/>
    </source>
</evidence>
<evidence type="ECO:0000313" key="3">
    <source>
        <dbReference type="Proteomes" id="UP000218831"/>
    </source>
</evidence>
<feature type="region of interest" description="Disordered" evidence="1">
    <location>
        <begin position="37"/>
        <end position="58"/>
    </location>
</feature>
<sequence length="159" mass="17366">MSTFSTILSFLIVITACAPSKDDVSSKTDEKNADSLITQSHDDTMRIQPPAPPLSPGTAKIKANLEKIEKDGDEATIYISVVQILQRGPSTPSLPKGKTVKVNATTFKKNAEQQFLTLEEGKQFILFVGYTQSLGKQSQNWTLNKINTDSTTKNVSDDS</sequence>